<dbReference type="Proteomes" id="UP000076842">
    <property type="component" value="Unassembled WGS sequence"/>
</dbReference>
<sequence>METDFKCNSFKCRKALPCDTEAKAVVTTLPCANELFRSSQICPACETSLAETDDIVICSLRPSNDFKTTVLAGLNPVTILGIAISFWNYQVSQESLFDHAMFKSANEKVAQLQKHLDNVIREGTTILNIYALVLIDCVQPMVRLT</sequence>
<dbReference type="OrthoDB" id="441210at2759"/>
<dbReference type="GO" id="GO:0061630">
    <property type="term" value="F:ubiquitin protein ligase activity"/>
    <property type="evidence" value="ECO:0007669"/>
    <property type="project" value="InterPro"/>
</dbReference>
<dbReference type="AlphaFoldDB" id="A0A165KAC3"/>
<evidence type="ECO:0000313" key="1">
    <source>
        <dbReference type="EMBL" id="KZT62890.1"/>
    </source>
</evidence>
<protein>
    <recommendedName>
        <fullName evidence="3">RING-type domain-containing protein</fullName>
    </recommendedName>
</protein>
<dbReference type="InParanoid" id="A0A165KAC3"/>
<accession>A0A165KAC3</accession>
<evidence type="ECO:0008006" key="3">
    <source>
        <dbReference type="Google" id="ProtNLM"/>
    </source>
</evidence>
<evidence type="ECO:0000313" key="2">
    <source>
        <dbReference type="Proteomes" id="UP000076842"/>
    </source>
</evidence>
<dbReference type="EMBL" id="KV423914">
    <property type="protein sequence ID" value="KZT62890.1"/>
    <property type="molecule type" value="Genomic_DNA"/>
</dbReference>
<gene>
    <name evidence="1" type="ORF">CALCODRAFT_425272</name>
</gene>
<dbReference type="GO" id="GO:0000795">
    <property type="term" value="C:synaptonemal complex"/>
    <property type="evidence" value="ECO:0007669"/>
    <property type="project" value="InterPro"/>
</dbReference>
<name>A0A165KAC3_9BASI</name>
<keyword evidence="2" id="KW-1185">Reference proteome</keyword>
<reference evidence="1 2" key="1">
    <citation type="journal article" date="2016" name="Mol. Biol. Evol.">
        <title>Comparative Genomics of Early-Diverging Mushroom-Forming Fungi Provides Insights into the Origins of Lignocellulose Decay Capabilities.</title>
        <authorList>
            <person name="Nagy L.G."/>
            <person name="Riley R."/>
            <person name="Tritt A."/>
            <person name="Adam C."/>
            <person name="Daum C."/>
            <person name="Floudas D."/>
            <person name="Sun H."/>
            <person name="Yadav J.S."/>
            <person name="Pangilinan J."/>
            <person name="Larsson K.H."/>
            <person name="Matsuura K."/>
            <person name="Barry K."/>
            <person name="Labutti K."/>
            <person name="Kuo R."/>
            <person name="Ohm R.A."/>
            <person name="Bhattacharya S.S."/>
            <person name="Shirouzu T."/>
            <person name="Yoshinaga Y."/>
            <person name="Martin F.M."/>
            <person name="Grigoriev I.V."/>
            <person name="Hibbett D.S."/>
        </authorList>
    </citation>
    <scope>NUCLEOTIDE SEQUENCE [LARGE SCALE GENOMIC DNA]</scope>
    <source>
        <strain evidence="1 2">HHB12733</strain>
    </source>
</reference>
<dbReference type="GO" id="GO:0007131">
    <property type="term" value="P:reciprocal meiotic recombination"/>
    <property type="evidence" value="ECO:0007669"/>
    <property type="project" value="InterPro"/>
</dbReference>
<proteinExistence type="predicted"/>
<dbReference type="InterPro" id="IPR042448">
    <property type="entry name" value="CCNB1IP1"/>
</dbReference>
<dbReference type="PANTHER" id="PTHR14305:SF0">
    <property type="entry name" value="E3 UBIQUITIN-PROTEIN LIGASE CCNB1IP1"/>
    <property type="match status" value="1"/>
</dbReference>
<organism evidence="1 2">
    <name type="scientific">Calocera cornea HHB12733</name>
    <dbReference type="NCBI Taxonomy" id="1353952"/>
    <lineage>
        <taxon>Eukaryota</taxon>
        <taxon>Fungi</taxon>
        <taxon>Dikarya</taxon>
        <taxon>Basidiomycota</taxon>
        <taxon>Agaricomycotina</taxon>
        <taxon>Dacrymycetes</taxon>
        <taxon>Dacrymycetales</taxon>
        <taxon>Dacrymycetaceae</taxon>
        <taxon>Calocera</taxon>
    </lineage>
</organism>
<dbReference type="PANTHER" id="PTHR14305">
    <property type="entry name" value="E3 UBIQUITIN-PROTEIN LIGASE CCNB1IP1"/>
    <property type="match status" value="1"/>
</dbReference>
<dbReference type="STRING" id="1353952.A0A165KAC3"/>